<dbReference type="GO" id="GO:0031071">
    <property type="term" value="F:cysteine desulfurase activity"/>
    <property type="evidence" value="ECO:0007669"/>
    <property type="project" value="UniProtKB-EC"/>
</dbReference>
<dbReference type="InterPro" id="IPR000192">
    <property type="entry name" value="Aminotrans_V_dom"/>
</dbReference>
<evidence type="ECO:0000256" key="4">
    <source>
        <dbReference type="ARBA" id="ARBA00050776"/>
    </source>
</evidence>
<dbReference type="PROSITE" id="PS00595">
    <property type="entry name" value="AA_TRANSFER_CLASS_5"/>
    <property type="match status" value="1"/>
</dbReference>
<evidence type="ECO:0000313" key="8">
    <source>
        <dbReference type="Proteomes" id="UP000225548"/>
    </source>
</evidence>
<dbReference type="SUPFAM" id="SSF53383">
    <property type="entry name" value="PLP-dependent transferases"/>
    <property type="match status" value="1"/>
</dbReference>
<dbReference type="PANTHER" id="PTHR43586:SF8">
    <property type="entry name" value="CYSTEINE DESULFURASE 1, CHLOROPLASTIC"/>
    <property type="match status" value="1"/>
</dbReference>
<protein>
    <submittedName>
        <fullName evidence="7">Selenocysteine lyase/cysteine desulfurase</fullName>
    </submittedName>
</protein>
<evidence type="ECO:0000259" key="6">
    <source>
        <dbReference type="Pfam" id="PF00266"/>
    </source>
</evidence>
<dbReference type="EMBL" id="PDJG01000001">
    <property type="protein sequence ID" value="PFG35072.1"/>
    <property type="molecule type" value="Genomic_DNA"/>
</dbReference>
<dbReference type="GO" id="GO:0016829">
    <property type="term" value="F:lyase activity"/>
    <property type="evidence" value="ECO:0007669"/>
    <property type="project" value="UniProtKB-KW"/>
</dbReference>
<evidence type="ECO:0000256" key="2">
    <source>
        <dbReference type="ARBA" id="ARBA00010447"/>
    </source>
</evidence>
<dbReference type="Gene3D" id="3.40.640.10">
    <property type="entry name" value="Type I PLP-dependent aspartate aminotransferase-like (Major domain)"/>
    <property type="match status" value="1"/>
</dbReference>
<dbReference type="Pfam" id="PF00266">
    <property type="entry name" value="Aminotran_5"/>
    <property type="match status" value="1"/>
</dbReference>
<evidence type="ECO:0000256" key="5">
    <source>
        <dbReference type="RuleBase" id="RU004504"/>
    </source>
</evidence>
<keyword evidence="7" id="KW-0456">Lyase</keyword>
<dbReference type="InterPro" id="IPR020578">
    <property type="entry name" value="Aminotrans_V_PyrdxlP_BS"/>
</dbReference>
<proteinExistence type="inferred from homology"/>
<dbReference type="InterPro" id="IPR015424">
    <property type="entry name" value="PyrdxlP-dep_Trfase"/>
</dbReference>
<dbReference type="PANTHER" id="PTHR43586">
    <property type="entry name" value="CYSTEINE DESULFURASE"/>
    <property type="match status" value="1"/>
</dbReference>
<evidence type="ECO:0000256" key="1">
    <source>
        <dbReference type="ARBA" id="ARBA00001933"/>
    </source>
</evidence>
<feature type="domain" description="Aminotransferase class V" evidence="6">
    <location>
        <begin position="55"/>
        <end position="424"/>
    </location>
</feature>
<comment type="caution">
    <text evidence="7">The sequence shown here is derived from an EMBL/GenBank/DDBJ whole genome shotgun (WGS) entry which is preliminary data.</text>
</comment>
<dbReference type="RefSeq" id="WP_098456609.1">
    <property type="nucleotide sequence ID" value="NZ_PDJG01000001.1"/>
</dbReference>
<dbReference type="InterPro" id="IPR015422">
    <property type="entry name" value="PyrdxlP-dep_Trfase_small"/>
</dbReference>
<dbReference type="Gene3D" id="3.90.1150.10">
    <property type="entry name" value="Aspartate Aminotransferase, domain 1"/>
    <property type="match status" value="1"/>
</dbReference>
<comment type="catalytic activity">
    <reaction evidence="4">
        <text>(sulfur carrier)-H + L-cysteine = (sulfur carrier)-SH + L-alanine</text>
        <dbReference type="Rhea" id="RHEA:43892"/>
        <dbReference type="Rhea" id="RHEA-COMP:14737"/>
        <dbReference type="Rhea" id="RHEA-COMP:14739"/>
        <dbReference type="ChEBI" id="CHEBI:29917"/>
        <dbReference type="ChEBI" id="CHEBI:35235"/>
        <dbReference type="ChEBI" id="CHEBI:57972"/>
        <dbReference type="ChEBI" id="CHEBI:64428"/>
        <dbReference type="EC" id="2.8.1.7"/>
    </reaction>
</comment>
<sequence length="485" mass="48671">MSVTTTLDRTGSETTAVERTATALVPVAGVASCLPVVGSDTLVPLVDGRTVPYANLDCAASAPALCAVADRVTEVLPLYASVHRGAGYLSQVSTALYEASRRAIGSFVGARSDDVTVVTRNTTDSLNLLAGCIPDGPDGAPGRVLVLDVEHHANLLPWQRSAGGATVLVGETSVAGTLAALRAELAAAPYALVAVTGASNVTGESLPVADVVAAVHAAGARVVLDGAQLVPHRRFSLSETGVDYIAFSGHKTYAPFGSGVLAGRRDWLDAGVPYLAGGGAVRHVGVGDVVWTDAPARHEAGSPNVVGAVALAAACDALAALPEGVLAGHEAALRTRLVNGLSTVPGVQIVTAWADAVDPVGVVTFSVVGHDPGLVAAYLSAEHGIGVRDGRFCAHPLLARLGYDAGAVRASVGVGTTLDEVDRLVTALHAYVSTGPVARYEIVDGCWAVVDDPRPLPTGSGLTGLVGTAAAAFGAGGPACGPAPA</sequence>
<dbReference type="InterPro" id="IPR015421">
    <property type="entry name" value="PyrdxlP-dep_Trfase_major"/>
</dbReference>
<comment type="similarity">
    <text evidence="2">Belongs to the class-V pyridoxal-phosphate-dependent aminotransferase family. Csd subfamily.</text>
</comment>
<name>A0A2A9EA05_9MICO</name>
<keyword evidence="3" id="KW-0663">Pyridoxal phosphate</keyword>
<gene>
    <name evidence="7" type="ORF">ATL42_3005</name>
</gene>
<dbReference type="OrthoDB" id="9804366at2"/>
<dbReference type="Proteomes" id="UP000225548">
    <property type="component" value="Unassembled WGS sequence"/>
</dbReference>
<reference evidence="7 8" key="1">
    <citation type="submission" date="2017-10" db="EMBL/GenBank/DDBJ databases">
        <title>Sequencing the genomes of 1000 actinobacteria strains.</title>
        <authorList>
            <person name="Klenk H.-P."/>
        </authorList>
    </citation>
    <scope>NUCLEOTIDE SEQUENCE [LARGE SCALE GENOMIC DNA]</scope>
    <source>
        <strain evidence="7 8">DSM 18966</strain>
    </source>
</reference>
<organism evidence="7 8">
    <name type="scientific">Sanguibacter antarcticus</name>
    <dbReference type="NCBI Taxonomy" id="372484"/>
    <lineage>
        <taxon>Bacteria</taxon>
        <taxon>Bacillati</taxon>
        <taxon>Actinomycetota</taxon>
        <taxon>Actinomycetes</taxon>
        <taxon>Micrococcales</taxon>
        <taxon>Sanguibacteraceae</taxon>
        <taxon>Sanguibacter</taxon>
    </lineage>
</organism>
<accession>A0A2A9EA05</accession>
<comment type="cofactor">
    <cofactor evidence="1 5">
        <name>pyridoxal 5'-phosphate</name>
        <dbReference type="ChEBI" id="CHEBI:597326"/>
    </cofactor>
</comment>
<dbReference type="AlphaFoldDB" id="A0A2A9EA05"/>
<evidence type="ECO:0000313" key="7">
    <source>
        <dbReference type="EMBL" id="PFG35072.1"/>
    </source>
</evidence>
<evidence type="ECO:0000256" key="3">
    <source>
        <dbReference type="ARBA" id="ARBA00022898"/>
    </source>
</evidence>
<keyword evidence="8" id="KW-1185">Reference proteome</keyword>